<organism evidence="1 2">
    <name type="scientific">Choanephora cucurbitarum</name>
    <dbReference type="NCBI Taxonomy" id="101091"/>
    <lineage>
        <taxon>Eukaryota</taxon>
        <taxon>Fungi</taxon>
        <taxon>Fungi incertae sedis</taxon>
        <taxon>Mucoromycota</taxon>
        <taxon>Mucoromycotina</taxon>
        <taxon>Mucoromycetes</taxon>
        <taxon>Mucorales</taxon>
        <taxon>Mucorineae</taxon>
        <taxon>Choanephoraceae</taxon>
        <taxon>Choanephoroideae</taxon>
        <taxon>Choanephora</taxon>
    </lineage>
</organism>
<dbReference type="Proteomes" id="UP000093000">
    <property type="component" value="Unassembled WGS sequence"/>
</dbReference>
<dbReference type="EMBL" id="LUGH01001109">
    <property type="protein sequence ID" value="OBZ81652.1"/>
    <property type="molecule type" value="Genomic_DNA"/>
</dbReference>
<dbReference type="PANTHER" id="PTHR47642">
    <property type="entry name" value="ATP-DEPENDENT DNA HELICASE"/>
    <property type="match status" value="1"/>
</dbReference>
<dbReference type="OrthoDB" id="10036850at2759"/>
<proteinExistence type="predicted"/>
<comment type="caution">
    <text evidence="1">The sequence shown here is derived from an EMBL/GenBank/DDBJ whole genome shotgun (WGS) entry which is preliminary data.</text>
</comment>
<dbReference type="STRING" id="101091.A0A1C7MXV5"/>
<evidence type="ECO:0000313" key="1">
    <source>
        <dbReference type="EMBL" id="OBZ81652.1"/>
    </source>
</evidence>
<accession>A0A1C7MXV5</accession>
<keyword evidence="2" id="KW-1185">Reference proteome</keyword>
<reference evidence="1 2" key="1">
    <citation type="submission" date="2016-03" db="EMBL/GenBank/DDBJ databases">
        <title>Choanephora cucurbitarum.</title>
        <authorList>
            <person name="Min B."/>
            <person name="Park H."/>
            <person name="Park J.-H."/>
            <person name="Shin H.-D."/>
            <person name="Choi I.-G."/>
        </authorList>
    </citation>
    <scope>NUCLEOTIDE SEQUENCE [LARGE SCALE GENOMIC DNA]</scope>
    <source>
        <strain evidence="1 2">KUS-F28377</strain>
    </source>
</reference>
<name>A0A1C7MXV5_9FUNG</name>
<protein>
    <submittedName>
        <fullName evidence="1">Uncharacterized protein</fullName>
    </submittedName>
</protein>
<dbReference type="InParanoid" id="A0A1C7MXV5"/>
<feature type="non-terminal residue" evidence="1">
    <location>
        <position position="230"/>
    </location>
</feature>
<evidence type="ECO:0000313" key="2">
    <source>
        <dbReference type="Proteomes" id="UP000093000"/>
    </source>
</evidence>
<dbReference type="PANTHER" id="PTHR47642:SF8">
    <property type="entry name" value="ATP-DEPENDENT DNA HELICASE"/>
    <property type="match status" value="1"/>
</dbReference>
<dbReference type="InterPro" id="IPR051055">
    <property type="entry name" value="PIF1_helicase"/>
</dbReference>
<gene>
    <name evidence="1" type="ORF">A0J61_10301</name>
</gene>
<dbReference type="AlphaFoldDB" id="A0A1C7MXV5"/>
<sequence length="230" mass="26775">MSRILQRVLEEGVKDNAPTKNLLKTIAAKYYNVCEISAQEAAYNLLSLRMTESSRGVIFVPTGLVGSRARMMKSKEALQNLPEFSSDVFCNGMVEYYSHRLDSLESLNFAGFCAYYQYFAKKRILIRRTNDKDIDEETNNINEEDEVEGGFLELKEGYGFIKRRKKAKVIRYYKPNAQKDSKLYSHHLVMLYLPWRDQFNEIDKQDCQSLFRQNKQAIEEAANEFSKLPD</sequence>